<gene>
    <name evidence="1" type="ORF">BN1708_010286</name>
</gene>
<reference evidence="1 2" key="1">
    <citation type="submission" date="2015-05" db="EMBL/GenBank/DDBJ databases">
        <authorList>
            <person name="Wang D.B."/>
            <person name="Wang M."/>
        </authorList>
    </citation>
    <scope>NUCLEOTIDE SEQUENCE [LARGE SCALE GENOMIC DNA]</scope>
    <source>
        <strain evidence="1">VL1</strain>
    </source>
</reference>
<evidence type="ECO:0000313" key="1">
    <source>
        <dbReference type="EMBL" id="CRK11770.1"/>
    </source>
</evidence>
<name>A0A0G4KQT4_VERLO</name>
<proteinExistence type="predicted"/>
<dbReference type="Proteomes" id="UP000044602">
    <property type="component" value="Unassembled WGS sequence"/>
</dbReference>
<protein>
    <submittedName>
        <fullName evidence="1">Uncharacterized protein</fullName>
    </submittedName>
</protein>
<organism evidence="1 2">
    <name type="scientific">Verticillium longisporum</name>
    <name type="common">Verticillium dahliae var. longisporum</name>
    <dbReference type="NCBI Taxonomy" id="100787"/>
    <lineage>
        <taxon>Eukaryota</taxon>
        <taxon>Fungi</taxon>
        <taxon>Dikarya</taxon>
        <taxon>Ascomycota</taxon>
        <taxon>Pezizomycotina</taxon>
        <taxon>Sordariomycetes</taxon>
        <taxon>Hypocreomycetidae</taxon>
        <taxon>Glomerellales</taxon>
        <taxon>Plectosphaerellaceae</taxon>
        <taxon>Verticillium</taxon>
    </lineage>
</organism>
<dbReference type="EMBL" id="CVQH01003224">
    <property type="protein sequence ID" value="CRK11770.1"/>
    <property type="molecule type" value="Genomic_DNA"/>
</dbReference>
<dbReference type="AlphaFoldDB" id="A0A0G4KQT4"/>
<accession>A0A0G4KQT4</accession>
<sequence>MITIAARQQDWVAPSKTKLPSLLLYAWKAWPGSVYRVCESSATGVRGETTNVQEETEGRGQNWHEILPSAPVQRQNHGCLASTNALHSCLPVVNILHTNLPSENQEQKKSIVFGEVSYSVASSGKYREMFATPKEMAPDWPRRWSYGFRHGICELSVSYQLPRLVDGELGFEVVR</sequence>
<keyword evidence="2" id="KW-1185">Reference proteome</keyword>
<evidence type="ECO:0000313" key="2">
    <source>
        <dbReference type="Proteomes" id="UP000044602"/>
    </source>
</evidence>